<name>A0ABN8II45_9NEOP</name>
<evidence type="ECO:0000313" key="3">
    <source>
        <dbReference type="Proteomes" id="UP000837857"/>
    </source>
</evidence>
<comment type="similarity">
    <text evidence="1">Belongs to the TPPP family.</text>
</comment>
<proteinExistence type="inferred from homology"/>
<organism evidence="2 3">
    <name type="scientific">Iphiclides podalirius</name>
    <name type="common">scarce swallowtail</name>
    <dbReference type="NCBI Taxonomy" id="110791"/>
    <lineage>
        <taxon>Eukaryota</taxon>
        <taxon>Metazoa</taxon>
        <taxon>Ecdysozoa</taxon>
        <taxon>Arthropoda</taxon>
        <taxon>Hexapoda</taxon>
        <taxon>Insecta</taxon>
        <taxon>Pterygota</taxon>
        <taxon>Neoptera</taxon>
        <taxon>Endopterygota</taxon>
        <taxon>Lepidoptera</taxon>
        <taxon>Glossata</taxon>
        <taxon>Ditrysia</taxon>
        <taxon>Papilionoidea</taxon>
        <taxon>Papilionidae</taxon>
        <taxon>Papilioninae</taxon>
        <taxon>Iphiclides</taxon>
    </lineage>
</organism>
<keyword evidence="3" id="KW-1185">Reference proteome</keyword>
<dbReference type="InterPro" id="IPR008907">
    <property type="entry name" value="TPP/p25"/>
</dbReference>
<accession>A0ABN8II45</accession>
<feature type="non-terminal residue" evidence="2">
    <location>
        <position position="104"/>
    </location>
</feature>
<dbReference type="EMBL" id="OW152835">
    <property type="protein sequence ID" value="CAH2056024.1"/>
    <property type="molecule type" value="Genomic_DNA"/>
</dbReference>
<dbReference type="InterPro" id="IPR011992">
    <property type="entry name" value="EF-hand-dom_pair"/>
</dbReference>
<dbReference type="SUPFAM" id="SSF47473">
    <property type="entry name" value="EF-hand"/>
    <property type="match status" value="1"/>
</dbReference>
<reference evidence="2" key="1">
    <citation type="submission" date="2022-03" db="EMBL/GenBank/DDBJ databases">
        <authorList>
            <person name="Martin H S."/>
        </authorList>
    </citation>
    <scope>NUCLEOTIDE SEQUENCE</scope>
</reference>
<protein>
    <submittedName>
        <fullName evidence="2">Uncharacterized protein</fullName>
    </submittedName>
</protein>
<dbReference type="Proteomes" id="UP000837857">
    <property type="component" value="Chromosome 23"/>
</dbReference>
<evidence type="ECO:0000313" key="2">
    <source>
        <dbReference type="EMBL" id="CAH2056024.1"/>
    </source>
</evidence>
<dbReference type="Gene3D" id="1.10.238.10">
    <property type="entry name" value="EF-hand"/>
    <property type="match status" value="1"/>
</dbReference>
<gene>
    <name evidence="2" type="ORF">IPOD504_LOCUS9302</name>
</gene>
<dbReference type="Pfam" id="PF05517">
    <property type="entry name" value="p25-alpha"/>
    <property type="match status" value="1"/>
</dbReference>
<evidence type="ECO:0000256" key="1">
    <source>
        <dbReference type="ARBA" id="ARBA00010994"/>
    </source>
</evidence>
<sequence length="104" mass="11544">MEEMFEKLKKSGKNTVDGIIQMMKDVKIIDGIKLTEEKAREAFADVVDPKNVNLDKFKEGLTKLASDQKKNLEDFAKSLADEAPRVLDALQAGASAFKEALSKK</sequence>